<dbReference type="PANTHER" id="PTHR41247:SF1">
    <property type="entry name" value="HTH-TYPE TRANSCRIPTIONAL REPRESSOR YCNK"/>
    <property type="match status" value="1"/>
</dbReference>
<gene>
    <name evidence="1" type="ORF">PN36_15590</name>
</gene>
<dbReference type="EMBL" id="JSZA02000056">
    <property type="protein sequence ID" value="KHD04955.1"/>
    <property type="molecule type" value="Genomic_DNA"/>
</dbReference>
<dbReference type="Proteomes" id="UP000030428">
    <property type="component" value="Unassembled WGS sequence"/>
</dbReference>
<comment type="caution">
    <text evidence="1">The sequence shown here is derived from an EMBL/GenBank/DDBJ whole genome shotgun (WGS) entry which is preliminary data.</text>
</comment>
<keyword evidence="2" id="KW-1185">Reference proteome</keyword>
<accession>A0A0A6P268</accession>
<dbReference type="InterPro" id="IPR008719">
    <property type="entry name" value="N2O_reductase_NosL"/>
</dbReference>
<evidence type="ECO:0008006" key="3">
    <source>
        <dbReference type="Google" id="ProtNLM"/>
    </source>
</evidence>
<sequence>MKYLFYMLSVVTLLISCSNNDTGTVEIKWDRDSCERCKMAVSSRHFAAQVRGGPKNKAYVFDDLGCALHWLNKQTWDKTPKIWVTDYRNGQWIDARTAYYVPGQMTPMDFDFGAVAELVEGSVDFATAKAQMLAKKHKPHKPPHIQSTP</sequence>
<dbReference type="PANTHER" id="PTHR41247">
    <property type="entry name" value="HTH-TYPE TRANSCRIPTIONAL REPRESSOR YCNK"/>
    <property type="match status" value="1"/>
</dbReference>
<organism evidence="1 2">
    <name type="scientific">Candidatus Thiomargarita nelsonii</name>
    <dbReference type="NCBI Taxonomy" id="1003181"/>
    <lineage>
        <taxon>Bacteria</taxon>
        <taxon>Pseudomonadati</taxon>
        <taxon>Pseudomonadota</taxon>
        <taxon>Gammaproteobacteria</taxon>
        <taxon>Thiotrichales</taxon>
        <taxon>Thiotrichaceae</taxon>
        <taxon>Thiomargarita</taxon>
    </lineage>
</organism>
<dbReference type="SUPFAM" id="SSF160387">
    <property type="entry name" value="NosL/MerB-like"/>
    <property type="match status" value="1"/>
</dbReference>
<proteinExistence type="predicted"/>
<dbReference type="AlphaFoldDB" id="A0A0A6P268"/>
<dbReference type="Pfam" id="PF05573">
    <property type="entry name" value="NosL"/>
    <property type="match status" value="1"/>
</dbReference>
<evidence type="ECO:0000313" key="2">
    <source>
        <dbReference type="Proteomes" id="UP000030428"/>
    </source>
</evidence>
<protein>
    <recommendedName>
        <fullName evidence="3">Protein NosL</fullName>
    </recommendedName>
</protein>
<reference evidence="1 2" key="1">
    <citation type="journal article" date="2016" name="Front. Microbiol.">
        <title>Single-Cell (Meta-)Genomics of a Dimorphic Candidatus Thiomargarita nelsonii Reveals Genomic Plasticity.</title>
        <authorList>
            <person name="Flood B.E."/>
            <person name="Fliss P."/>
            <person name="Jones D.S."/>
            <person name="Dick G.J."/>
            <person name="Jain S."/>
            <person name="Kaster A.K."/>
            <person name="Winkel M."/>
            <person name="Mussmann M."/>
            <person name="Bailey J."/>
        </authorList>
    </citation>
    <scope>NUCLEOTIDE SEQUENCE [LARGE SCALE GENOMIC DNA]</scope>
    <source>
        <strain evidence="1">Hydrate Ridge</strain>
    </source>
</reference>
<dbReference type="PROSITE" id="PS51257">
    <property type="entry name" value="PROKAR_LIPOPROTEIN"/>
    <property type="match status" value="1"/>
</dbReference>
<evidence type="ECO:0000313" key="1">
    <source>
        <dbReference type="EMBL" id="KHD04955.1"/>
    </source>
</evidence>
<name>A0A0A6P268_9GAMM</name>